<evidence type="ECO:0000256" key="2">
    <source>
        <dbReference type="ARBA" id="ARBA00009320"/>
    </source>
</evidence>
<dbReference type="Gene3D" id="3.30.470.10">
    <property type="match status" value="1"/>
</dbReference>
<comment type="pathway">
    <text evidence="7">Cofactor biosynthesis; tetrahydrofolate biosynthesis; 4-aminobenzoate from chorismate: step 2/2.</text>
</comment>
<evidence type="ECO:0000256" key="5">
    <source>
        <dbReference type="ARBA" id="ARBA00022909"/>
    </source>
</evidence>
<dbReference type="InterPro" id="IPR043131">
    <property type="entry name" value="BCAT-like_N"/>
</dbReference>
<proteinExistence type="inferred from homology"/>
<evidence type="ECO:0000256" key="8">
    <source>
        <dbReference type="ARBA" id="ARBA00035676"/>
    </source>
</evidence>
<dbReference type="PANTHER" id="PTHR42743:SF2">
    <property type="entry name" value="AMINODEOXYCHORISMATE LYASE"/>
    <property type="match status" value="1"/>
</dbReference>
<dbReference type="Gene3D" id="3.20.10.10">
    <property type="entry name" value="D-amino Acid Aminotransferase, subunit A, domain 2"/>
    <property type="match status" value="1"/>
</dbReference>
<dbReference type="GO" id="GO:0008153">
    <property type="term" value="P:4-aminobenzoate biosynthetic process"/>
    <property type="evidence" value="ECO:0007669"/>
    <property type="project" value="UniProtKB-UniRule"/>
</dbReference>
<gene>
    <name evidence="13" type="primary">pabC</name>
    <name evidence="13" type="ORF">H2508_03565</name>
</gene>
<dbReference type="AlphaFoldDB" id="A0A7W2TUK0"/>
<evidence type="ECO:0000256" key="1">
    <source>
        <dbReference type="ARBA" id="ARBA00001933"/>
    </source>
</evidence>
<dbReference type="PANTHER" id="PTHR42743">
    <property type="entry name" value="AMINO-ACID AMINOTRANSFERASE"/>
    <property type="match status" value="1"/>
</dbReference>
<keyword evidence="6 13" id="KW-0456">Lyase</keyword>
<comment type="catalytic activity">
    <reaction evidence="9">
        <text>4-amino-4-deoxychorismate = 4-aminobenzoate + pyruvate + H(+)</text>
        <dbReference type="Rhea" id="RHEA:16201"/>
        <dbReference type="ChEBI" id="CHEBI:15361"/>
        <dbReference type="ChEBI" id="CHEBI:15378"/>
        <dbReference type="ChEBI" id="CHEBI:17836"/>
        <dbReference type="ChEBI" id="CHEBI:58406"/>
        <dbReference type="EC" id="4.1.3.38"/>
    </reaction>
</comment>
<dbReference type="GO" id="GO:0005829">
    <property type="term" value="C:cytosol"/>
    <property type="evidence" value="ECO:0007669"/>
    <property type="project" value="TreeGrafter"/>
</dbReference>
<evidence type="ECO:0000313" key="13">
    <source>
        <dbReference type="EMBL" id="MBA6412181.1"/>
    </source>
</evidence>
<sequence>MPQDEVIWVDGERSASLPLPDRGLSFGDGLFETLLIVNGRSPWLDYHRQRLEAGLAALHFPALGSTFDEAVALALSSLAPQAVAALRITVTRGSGPRGYQAPSPTVPRLVAQLSSLSLDPFTCPAPAKLAVSSLRLASQPLLAGIKHLNRLEQVLATREFRAQNVDEAVMCNQQGQVVSVVAGNLFAVVKGELYTPSLQDCGVSGTRRRALIERWAPRLGLTVHQQALSLEQCLDADELLFCNSLQGLRAVAQLGAKCWGEHPLSQALQQQYLADLQQSVGL</sequence>
<dbReference type="InterPro" id="IPR050571">
    <property type="entry name" value="Class-IV_PLP-Dep_Aminotrnsfr"/>
</dbReference>
<dbReference type="NCBIfam" id="TIGR03461">
    <property type="entry name" value="pabC_Proteo"/>
    <property type="match status" value="1"/>
</dbReference>
<dbReference type="RefSeq" id="WP_182168997.1">
    <property type="nucleotide sequence ID" value="NZ_JACFXU010000013.1"/>
</dbReference>
<accession>A0A7W2TUK0</accession>
<dbReference type="InterPro" id="IPR017824">
    <property type="entry name" value="Aminodeoxychorismate_lyase_IV"/>
</dbReference>
<name>A0A7W2TUK0_9GAMM</name>
<comment type="cofactor">
    <cofactor evidence="1">
        <name>pyridoxal 5'-phosphate</name>
        <dbReference type="ChEBI" id="CHEBI:597326"/>
    </cofactor>
</comment>
<dbReference type="Pfam" id="PF01063">
    <property type="entry name" value="Aminotran_4"/>
    <property type="match status" value="1"/>
</dbReference>
<dbReference type="Proteomes" id="UP000539350">
    <property type="component" value="Unassembled WGS sequence"/>
</dbReference>
<keyword evidence="14" id="KW-1185">Reference proteome</keyword>
<protein>
    <recommendedName>
        <fullName evidence="11 12">Aminodeoxychorismate lyase</fullName>
        <ecNumber evidence="8 12">4.1.3.38</ecNumber>
    </recommendedName>
</protein>
<dbReference type="InterPro" id="IPR001544">
    <property type="entry name" value="Aminotrans_IV"/>
</dbReference>
<evidence type="ECO:0000256" key="9">
    <source>
        <dbReference type="ARBA" id="ARBA00049529"/>
    </source>
</evidence>
<comment type="caution">
    <text evidence="13">The sequence shown here is derived from an EMBL/GenBank/DDBJ whole genome shotgun (WGS) entry which is preliminary data.</text>
</comment>
<comment type="similarity">
    <text evidence="2">Belongs to the class-IV pyridoxal-phosphate-dependent aminotransferase family.</text>
</comment>
<evidence type="ECO:0000256" key="10">
    <source>
        <dbReference type="ARBA" id="ARBA00054027"/>
    </source>
</evidence>
<evidence type="ECO:0000256" key="12">
    <source>
        <dbReference type="NCBIfam" id="TIGR03461"/>
    </source>
</evidence>
<dbReference type="GO" id="GO:0008696">
    <property type="term" value="F:4-amino-4-deoxychorismate lyase activity"/>
    <property type="evidence" value="ECO:0007669"/>
    <property type="project" value="UniProtKB-UniRule"/>
</dbReference>
<comment type="function">
    <text evidence="10">Involved in the biosynthesis of p-aminobenzoate (PABA), a precursor of tetrahydrofolate. Converts 4-amino-4-deoxychorismate into 4-aminobenzoate (PABA) and pyruvate.</text>
</comment>
<dbReference type="EC" id="4.1.3.38" evidence="8 12"/>
<evidence type="ECO:0000256" key="4">
    <source>
        <dbReference type="ARBA" id="ARBA00022898"/>
    </source>
</evidence>
<dbReference type="GO" id="GO:0030170">
    <property type="term" value="F:pyridoxal phosphate binding"/>
    <property type="evidence" value="ECO:0007669"/>
    <property type="project" value="InterPro"/>
</dbReference>
<evidence type="ECO:0000256" key="3">
    <source>
        <dbReference type="ARBA" id="ARBA00011738"/>
    </source>
</evidence>
<dbReference type="EMBL" id="JACFXU010000013">
    <property type="protein sequence ID" value="MBA6412181.1"/>
    <property type="molecule type" value="Genomic_DNA"/>
</dbReference>
<evidence type="ECO:0000256" key="11">
    <source>
        <dbReference type="ARBA" id="ARBA00069174"/>
    </source>
</evidence>
<dbReference type="InterPro" id="IPR036038">
    <property type="entry name" value="Aminotransferase-like"/>
</dbReference>
<evidence type="ECO:0000313" key="14">
    <source>
        <dbReference type="Proteomes" id="UP000539350"/>
    </source>
</evidence>
<keyword evidence="4" id="KW-0663">Pyridoxal phosphate</keyword>
<comment type="subunit">
    <text evidence="3">Homodimer.</text>
</comment>
<evidence type="ECO:0000256" key="6">
    <source>
        <dbReference type="ARBA" id="ARBA00023239"/>
    </source>
</evidence>
<organism evidence="13 14">
    <name type="scientific">Sediminihaliea albiluteola</name>
    <dbReference type="NCBI Taxonomy" id="2758564"/>
    <lineage>
        <taxon>Bacteria</taxon>
        <taxon>Pseudomonadati</taxon>
        <taxon>Pseudomonadota</taxon>
        <taxon>Gammaproteobacteria</taxon>
        <taxon>Cellvibrionales</taxon>
        <taxon>Halieaceae</taxon>
        <taxon>Sediminihaliea</taxon>
    </lineage>
</organism>
<dbReference type="InterPro" id="IPR043132">
    <property type="entry name" value="BCAT-like_C"/>
</dbReference>
<dbReference type="FunFam" id="3.20.10.10:FF:000002">
    <property type="entry name" value="D-alanine aminotransferase"/>
    <property type="match status" value="1"/>
</dbReference>
<evidence type="ECO:0000256" key="7">
    <source>
        <dbReference type="ARBA" id="ARBA00035633"/>
    </source>
</evidence>
<reference evidence="13 14" key="1">
    <citation type="submission" date="2020-07" db="EMBL/GenBank/DDBJ databases">
        <title>Halieaceae bacterium, F7430, whole genome shotgun sequencing project.</title>
        <authorList>
            <person name="Jiang S."/>
            <person name="Liu Z.W."/>
            <person name="Du Z.J."/>
        </authorList>
    </citation>
    <scope>NUCLEOTIDE SEQUENCE [LARGE SCALE GENOMIC DNA]</scope>
    <source>
        <strain evidence="13 14">F7430</strain>
    </source>
</reference>
<dbReference type="GO" id="GO:0046656">
    <property type="term" value="P:folic acid biosynthetic process"/>
    <property type="evidence" value="ECO:0007669"/>
    <property type="project" value="UniProtKB-KW"/>
</dbReference>
<dbReference type="SUPFAM" id="SSF56752">
    <property type="entry name" value="D-aminoacid aminotransferase-like PLP-dependent enzymes"/>
    <property type="match status" value="1"/>
</dbReference>
<keyword evidence="5" id="KW-0289">Folate biosynthesis</keyword>